<evidence type="ECO:0000313" key="14">
    <source>
        <dbReference type="Proteomes" id="UP000004995"/>
    </source>
</evidence>
<feature type="transmembrane region" description="Helical" evidence="9">
    <location>
        <begin position="72"/>
        <end position="95"/>
    </location>
</feature>
<dbReference type="eggNOG" id="ENOG502SHUB">
    <property type="taxonomic scope" value="Eukaryota"/>
</dbReference>
<keyword evidence="7" id="KW-0333">Golgi apparatus</keyword>
<evidence type="ECO:0000256" key="4">
    <source>
        <dbReference type="ARBA" id="ARBA00022692"/>
    </source>
</evidence>
<reference evidence="12" key="2">
    <citation type="submission" date="2015-07" db="EMBL/GenBank/DDBJ databases">
        <authorList>
            <person name="Noorani M."/>
        </authorList>
    </citation>
    <scope>NUCLEOTIDE SEQUENCE</scope>
    <source>
        <strain evidence="12">Yugu1</strain>
    </source>
</reference>
<dbReference type="AlphaFoldDB" id="K3XWL2"/>
<evidence type="ECO:0000256" key="9">
    <source>
        <dbReference type="SAM" id="Phobius"/>
    </source>
</evidence>
<keyword evidence="14" id="KW-1185">Reference proteome</keyword>
<dbReference type="OrthoDB" id="585788at2759"/>
<comment type="subcellular location">
    <subcellularLocation>
        <location evidence="1">Golgi apparatus membrane</location>
        <topology evidence="1">Single-pass type II membrane protein</topology>
    </subcellularLocation>
</comment>
<keyword evidence="3" id="KW-0808">Transferase</keyword>
<evidence type="ECO:0000256" key="2">
    <source>
        <dbReference type="ARBA" id="ARBA00007727"/>
    </source>
</evidence>
<keyword evidence="6 9" id="KW-1133">Transmembrane helix</keyword>
<dbReference type="GO" id="GO:0005794">
    <property type="term" value="C:Golgi apparatus"/>
    <property type="evidence" value="ECO:0000318"/>
    <property type="project" value="GO_Central"/>
</dbReference>
<evidence type="ECO:0000313" key="12">
    <source>
        <dbReference type="EMBL" id="RCV21466.1"/>
    </source>
</evidence>
<keyword evidence="4 9" id="KW-0812">Transmembrane</keyword>
<dbReference type="GO" id="GO:0000139">
    <property type="term" value="C:Golgi membrane"/>
    <property type="evidence" value="ECO:0007669"/>
    <property type="project" value="UniProtKB-SubCell"/>
</dbReference>
<evidence type="ECO:0000256" key="5">
    <source>
        <dbReference type="ARBA" id="ARBA00022968"/>
    </source>
</evidence>
<dbReference type="Pfam" id="PF13839">
    <property type="entry name" value="PC-Esterase"/>
    <property type="match status" value="1"/>
</dbReference>
<dbReference type="GO" id="GO:0016413">
    <property type="term" value="F:O-acetyltransferase activity"/>
    <property type="evidence" value="ECO:0000318"/>
    <property type="project" value="GO_Central"/>
</dbReference>
<dbReference type="EMBL" id="AGNK02002408">
    <property type="status" value="NOT_ANNOTATED_CDS"/>
    <property type="molecule type" value="Genomic_DNA"/>
</dbReference>
<evidence type="ECO:0000259" key="11">
    <source>
        <dbReference type="Pfam" id="PF14416"/>
    </source>
</evidence>
<dbReference type="GO" id="GO:1990538">
    <property type="term" value="F:xylan O-acetyltransferase activity"/>
    <property type="evidence" value="ECO:0007669"/>
    <property type="project" value="UniProtKB-ARBA"/>
</dbReference>
<dbReference type="Proteomes" id="UP000004995">
    <property type="component" value="Unassembled WGS sequence"/>
</dbReference>
<dbReference type="PANTHER" id="PTHR32285">
    <property type="entry name" value="PROTEIN TRICHOME BIREFRINGENCE-LIKE 9-RELATED"/>
    <property type="match status" value="1"/>
</dbReference>
<name>K3XWL2_SETIT</name>
<dbReference type="EMBL" id="CM003531">
    <property type="protein sequence ID" value="RCV21466.1"/>
    <property type="molecule type" value="Genomic_DNA"/>
</dbReference>
<dbReference type="PANTHER" id="PTHR32285:SF197">
    <property type="entry name" value="XYLAN O-ACETYLTRANSFERASE 12"/>
    <property type="match status" value="1"/>
</dbReference>
<comment type="similarity">
    <text evidence="2">Belongs to the PC-esterase family. TBL subfamily.</text>
</comment>
<feature type="domain" description="Trichome birefringence-like C-terminal" evidence="10">
    <location>
        <begin position="191"/>
        <end position="481"/>
    </location>
</feature>
<reference evidence="12 14" key="1">
    <citation type="journal article" date="2012" name="Nat. Biotechnol.">
        <title>Reference genome sequence of the model plant Setaria.</title>
        <authorList>
            <person name="Bennetzen J.L."/>
            <person name="Schmutz J."/>
            <person name="Wang H."/>
            <person name="Percifield R."/>
            <person name="Hawkins J."/>
            <person name="Pontaroli A.C."/>
            <person name="Estep M."/>
            <person name="Feng L."/>
            <person name="Vaughn J.N."/>
            <person name="Grimwood J."/>
            <person name="Jenkins J."/>
            <person name="Barry K."/>
            <person name="Lindquist E."/>
            <person name="Hellsten U."/>
            <person name="Deshpande S."/>
            <person name="Wang X."/>
            <person name="Wu X."/>
            <person name="Mitros T."/>
            <person name="Triplett J."/>
            <person name="Yang X."/>
            <person name="Ye C.Y."/>
            <person name="Mauro-Herrera M."/>
            <person name="Wang L."/>
            <person name="Li P."/>
            <person name="Sharma M."/>
            <person name="Sharma R."/>
            <person name="Ronald P.C."/>
            <person name="Panaud O."/>
            <person name="Kellogg E.A."/>
            <person name="Brutnell T.P."/>
            <person name="Doust A.N."/>
            <person name="Tuskan G.A."/>
            <person name="Rokhsar D."/>
            <person name="Devos K.M."/>
        </authorList>
    </citation>
    <scope>NUCLEOTIDE SEQUENCE [LARGE SCALE GENOMIC DNA]</scope>
    <source>
        <strain evidence="14">cv. Yugu1</strain>
        <strain evidence="12">Yugu1</strain>
    </source>
</reference>
<dbReference type="InterPro" id="IPR026057">
    <property type="entry name" value="TBL_C"/>
</dbReference>
<evidence type="ECO:0000256" key="6">
    <source>
        <dbReference type="ARBA" id="ARBA00022989"/>
    </source>
</evidence>
<sequence length="485" mass="55839">MIPVYTQNLSISVLHSKQPGTTYLFVVSPRVSVHVACHCRDSRSGHKRGELITMVSEERTAGTKMTILQTPVGARSIVTCLVAFFILASSIVFLLDKGQEVQMAVEHRHQQVQVKVEARLQEPAMGGATEVDTSEEDCNWSRGRWVYDNVSRPLYSGFKCAFIFREVACDKYGRKDVMYQHWRWQPHGCKLPRFDAIKLLEKLRNKRLVFVGDSVNRNQWVSLVCLVEASIPDDRLKMRVFNGSLISFKALEYNATIDFYWSPLLVESNSDNPIIHRVDYRIIRADRIEKHANVWRDADIIVFNSYLWWRKQRDDMTMKVMYGSFEDGDARLDEVEMTEGFEIALKKLTEWLGENIDKNKTRIFFVGSSPTHLRASKWGGEDSNKCLNETEPIYKDGYAAADYSLMAKAKSYFQTLEPKGIHVQILNITELSEYRKDGHPTVFRGQFVPLTKEQIANPASYADCTHWCLPGVPDVWNEFLYGYLI</sequence>
<dbReference type="EnsemblPlants" id="KQL10496">
    <property type="protein sequence ID" value="KQL10496"/>
    <property type="gene ID" value="SETIT_006320mg"/>
</dbReference>
<dbReference type="OMA" id="CAFIFRE"/>
<evidence type="ECO:0000256" key="3">
    <source>
        <dbReference type="ARBA" id="ARBA00022679"/>
    </source>
</evidence>
<proteinExistence type="inferred from homology"/>
<dbReference type="FunCoup" id="K3XWL2">
    <property type="interactions" value="3"/>
</dbReference>
<dbReference type="InterPro" id="IPR025846">
    <property type="entry name" value="TBL_N"/>
</dbReference>
<accession>K3XWL2</accession>
<evidence type="ECO:0000256" key="7">
    <source>
        <dbReference type="ARBA" id="ARBA00023034"/>
    </source>
</evidence>
<dbReference type="Gramene" id="KQL10496">
    <property type="protein sequence ID" value="KQL10496"/>
    <property type="gene ID" value="SETIT_006320mg"/>
</dbReference>
<dbReference type="STRING" id="4555.K3XWL2"/>
<keyword evidence="8 9" id="KW-0472">Membrane</keyword>
<dbReference type="HOGENOM" id="CLU_020953_3_1_1"/>
<dbReference type="Pfam" id="PF14416">
    <property type="entry name" value="PMR5N"/>
    <property type="match status" value="1"/>
</dbReference>
<evidence type="ECO:0000256" key="8">
    <source>
        <dbReference type="ARBA" id="ARBA00023136"/>
    </source>
</evidence>
<feature type="domain" description="Trichome birefringence-like N-terminal" evidence="11">
    <location>
        <begin position="137"/>
        <end position="190"/>
    </location>
</feature>
<keyword evidence="5" id="KW-0735">Signal-anchor</keyword>
<protein>
    <submittedName>
        <fullName evidence="12 13">Uncharacterized protein</fullName>
    </submittedName>
</protein>
<organism evidence="13 14">
    <name type="scientific">Setaria italica</name>
    <name type="common">Foxtail millet</name>
    <name type="synonym">Panicum italicum</name>
    <dbReference type="NCBI Taxonomy" id="4555"/>
    <lineage>
        <taxon>Eukaryota</taxon>
        <taxon>Viridiplantae</taxon>
        <taxon>Streptophyta</taxon>
        <taxon>Embryophyta</taxon>
        <taxon>Tracheophyta</taxon>
        <taxon>Spermatophyta</taxon>
        <taxon>Magnoliopsida</taxon>
        <taxon>Liliopsida</taxon>
        <taxon>Poales</taxon>
        <taxon>Poaceae</taxon>
        <taxon>PACMAD clade</taxon>
        <taxon>Panicoideae</taxon>
        <taxon>Panicodae</taxon>
        <taxon>Paniceae</taxon>
        <taxon>Cenchrinae</taxon>
        <taxon>Setaria</taxon>
    </lineage>
</organism>
<gene>
    <name evidence="13" type="primary">LOC101754871</name>
    <name evidence="12" type="ORF">SETIT_4G141700v2</name>
</gene>
<dbReference type="InterPro" id="IPR029962">
    <property type="entry name" value="TBL"/>
</dbReference>
<reference evidence="13" key="3">
    <citation type="submission" date="2018-08" db="UniProtKB">
        <authorList>
            <consortium name="EnsemblPlants"/>
        </authorList>
    </citation>
    <scope>IDENTIFICATION</scope>
    <source>
        <strain evidence="13">Yugu1</strain>
    </source>
</reference>
<evidence type="ECO:0000256" key="1">
    <source>
        <dbReference type="ARBA" id="ARBA00004323"/>
    </source>
</evidence>
<evidence type="ECO:0000313" key="13">
    <source>
        <dbReference type="EnsemblPlants" id="KQL10496"/>
    </source>
</evidence>
<evidence type="ECO:0000259" key="10">
    <source>
        <dbReference type="Pfam" id="PF13839"/>
    </source>
</evidence>